<evidence type="ECO:0000313" key="2">
    <source>
        <dbReference type="Proteomes" id="UP000189703"/>
    </source>
</evidence>
<accession>A0A1U8Q6I2</accession>
<dbReference type="GeneID" id="104599411"/>
<evidence type="ECO:0000313" key="4">
    <source>
        <dbReference type="RefSeq" id="XP_019053675.1"/>
    </source>
</evidence>
<dbReference type="AlphaFoldDB" id="A0A1U8Q6I2"/>
<organism evidence="2 4">
    <name type="scientific">Nelumbo nucifera</name>
    <name type="common">Sacred lotus</name>
    <dbReference type="NCBI Taxonomy" id="4432"/>
    <lineage>
        <taxon>Eukaryota</taxon>
        <taxon>Viridiplantae</taxon>
        <taxon>Streptophyta</taxon>
        <taxon>Embryophyta</taxon>
        <taxon>Tracheophyta</taxon>
        <taxon>Spermatophyta</taxon>
        <taxon>Magnoliopsida</taxon>
        <taxon>Proteales</taxon>
        <taxon>Nelumbonaceae</taxon>
        <taxon>Nelumbo</taxon>
    </lineage>
</organism>
<dbReference type="RefSeq" id="XP_010260235.1">
    <property type="nucleotide sequence ID" value="XM_010261933.2"/>
</dbReference>
<evidence type="ECO:0000313" key="3">
    <source>
        <dbReference type="RefSeq" id="XP_010260235.1"/>
    </source>
</evidence>
<dbReference type="Proteomes" id="UP000189703">
    <property type="component" value="Unplaced"/>
</dbReference>
<sequence length="192" mass="20892">MFIVNGEVGFVDNIDSDRICYLDIVDDFCKVGGIPLGSLVTINYKIPRWELEDQIGLLGCENDMLVMFAIHGDLHEIVFYVTYIEAKCVSIDDMCSIQNVEVGDHGKGKGKIEDDEDCCVVEYVLDDDVQWDGFEGGVADREQDYGDGNGLEAKGDVADEEQDFDEGFEGEGDGLVHDDGASGDAEGVVDGG</sequence>
<dbReference type="KEGG" id="nnu:104599411"/>
<feature type="compositionally biased region" description="Acidic residues" evidence="1">
    <location>
        <begin position="158"/>
        <end position="172"/>
    </location>
</feature>
<name>A0A1U8Q6I2_NELNU</name>
<keyword evidence="2" id="KW-1185">Reference proteome</keyword>
<reference evidence="3 4" key="1">
    <citation type="submission" date="2025-04" db="UniProtKB">
        <authorList>
            <consortium name="RefSeq"/>
        </authorList>
    </citation>
    <scope>IDENTIFICATION</scope>
</reference>
<feature type="region of interest" description="Disordered" evidence="1">
    <location>
        <begin position="138"/>
        <end position="192"/>
    </location>
</feature>
<gene>
    <name evidence="3 4" type="primary">LOC104599411</name>
</gene>
<evidence type="ECO:0000256" key="1">
    <source>
        <dbReference type="SAM" id="MobiDB-lite"/>
    </source>
</evidence>
<proteinExistence type="predicted"/>
<protein>
    <submittedName>
        <fullName evidence="3 4">Uncharacterized protein LOC104599411</fullName>
    </submittedName>
</protein>
<dbReference type="RefSeq" id="XP_019053675.1">
    <property type="nucleotide sequence ID" value="XM_019198130.1"/>
</dbReference>